<feature type="transmembrane region" description="Helical" evidence="2">
    <location>
        <begin position="231"/>
        <end position="254"/>
    </location>
</feature>
<proteinExistence type="predicted"/>
<dbReference type="InterPro" id="IPR008972">
    <property type="entry name" value="Cupredoxin"/>
</dbReference>
<feature type="compositionally biased region" description="Polar residues" evidence="1">
    <location>
        <begin position="268"/>
        <end position="283"/>
    </location>
</feature>
<feature type="compositionally biased region" description="Polar residues" evidence="1">
    <location>
        <begin position="336"/>
        <end position="358"/>
    </location>
</feature>
<gene>
    <name evidence="4" type="ORF">PTTW11_08331</name>
</gene>
<evidence type="ECO:0000256" key="2">
    <source>
        <dbReference type="SAM" id="Phobius"/>
    </source>
</evidence>
<keyword evidence="2" id="KW-0472">Membrane</keyword>
<feature type="region of interest" description="Disordered" evidence="1">
    <location>
        <begin position="190"/>
        <end position="224"/>
    </location>
</feature>
<dbReference type="AlphaFoldDB" id="A0A6S6W9V7"/>
<keyword evidence="2" id="KW-1133">Transmembrane helix</keyword>
<feature type="region of interest" description="Disordered" evidence="1">
    <location>
        <begin position="266"/>
        <end position="387"/>
    </location>
</feature>
<dbReference type="PANTHER" id="PTHR34883">
    <property type="entry name" value="SERINE-RICH PROTEIN, PUTATIVE-RELATED-RELATED"/>
    <property type="match status" value="1"/>
</dbReference>
<dbReference type="PANTHER" id="PTHR34883:SF8">
    <property type="entry name" value="EXTRACELLULAR SERINE-RICH PROTEIN (AFU_ORTHOLOGUE AFUA_6G00670)"/>
    <property type="match status" value="1"/>
</dbReference>
<dbReference type="EMBL" id="HG992983">
    <property type="protein sequence ID" value="CAE7196287.1"/>
    <property type="molecule type" value="Genomic_DNA"/>
</dbReference>
<name>A0A6S6W9V7_9PLEO</name>
<feature type="signal peptide" evidence="3">
    <location>
        <begin position="1"/>
        <end position="25"/>
    </location>
</feature>
<keyword evidence="3" id="KW-0732">Signal</keyword>
<evidence type="ECO:0000313" key="4">
    <source>
        <dbReference type="EMBL" id="CAE7196287.1"/>
    </source>
</evidence>
<sequence length="387" mass="40826">MKRSWTARLATTIVASQLFLPTTVAQGIATSLVAGEPSVLPTAITARPSSSASTPTPSSKPKVHTITAGAGGFKFTPQEISNVSVGDIVTWEFFPPDHSVARAEFGSACVPYEDTGKDKVGFWSGTQWVNNTKELTYFNVTINSTEPIFFYCAAPKSCTEQHMVGVINPNSTQTLASQVHAAAQADFQIEPGQPIPPEASSTLSNPSTPSSTSAPHNGSSGGGSHALSTGAIVGIAVGGAAFLILCAALFFFVGRSKTLKETIRRQDATNNTHDPHMSQQYGSNYGDGGLASPGFQQGHADYRFGSPPPPQYGQHSVGEQYPSGWTSPGPHHGHLSTMSGMSQQQLDQIKHAQMNTQPVVAELNSPPMGQQGFSAELEAPNQDKTGR</sequence>
<dbReference type="CDD" id="cd12087">
    <property type="entry name" value="TM_EGFR-like"/>
    <property type="match status" value="1"/>
</dbReference>
<dbReference type="Proteomes" id="UP000472372">
    <property type="component" value="Chromosome 7"/>
</dbReference>
<dbReference type="Gene3D" id="2.60.40.420">
    <property type="entry name" value="Cupredoxins - blue copper proteins"/>
    <property type="match status" value="1"/>
</dbReference>
<reference evidence="4" key="1">
    <citation type="submission" date="2021-02" db="EMBL/GenBank/DDBJ databases">
        <authorList>
            <person name="Syme A R."/>
            <person name="Syme A R."/>
            <person name="Moolhuijzen P."/>
        </authorList>
    </citation>
    <scope>NUCLEOTIDE SEQUENCE</scope>
    <source>
        <strain evidence="4">W1-1</strain>
    </source>
</reference>
<dbReference type="InterPro" id="IPR052953">
    <property type="entry name" value="Ser-rich/MCO-related"/>
</dbReference>
<feature type="compositionally biased region" description="Low complexity" evidence="1">
    <location>
        <begin position="200"/>
        <end position="215"/>
    </location>
</feature>
<evidence type="ECO:0000313" key="5">
    <source>
        <dbReference type="Proteomes" id="UP000472372"/>
    </source>
</evidence>
<feature type="chain" id="PRO_5043893457" evidence="3">
    <location>
        <begin position="26"/>
        <end position="387"/>
    </location>
</feature>
<keyword evidence="2" id="KW-0812">Transmembrane</keyword>
<accession>A0A6S6W9V7</accession>
<dbReference type="SUPFAM" id="SSF49503">
    <property type="entry name" value="Cupredoxins"/>
    <property type="match status" value="1"/>
</dbReference>
<protein>
    <submittedName>
        <fullName evidence="4">Uncharacterized protein</fullName>
    </submittedName>
</protein>
<evidence type="ECO:0000256" key="3">
    <source>
        <dbReference type="SAM" id="SignalP"/>
    </source>
</evidence>
<evidence type="ECO:0000256" key="1">
    <source>
        <dbReference type="SAM" id="MobiDB-lite"/>
    </source>
</evidence>
<organism evidence="4 5">
    <name type="scientific">Pyrenophora teres f. teres</name>
    <dbReference type="NCBI Taxonomy" id="97479"/>
    <lineage>
        <taxon>Eukaryota</taxon>
        <taxon>Fungi</taxon>
        <taxon>Dikarya</taxon>
        <taxon>Ascomycota</taxon>
        <taxon>Pezizomycotina</taxon>
        <taxon>Dothideomycetes</taxon>
        <taxon>Pleosporomycetidae</taxon>
        <taxon>Pleosporales</taxon>
        <taxon>Pleosporineae</taxon>
        <taxon>Pleosporaceae</taxon>
        <taxon>Pyrenophora</taxon>
    </lineage>
</organism>